<feature type="domain" description="NACHT" evidence="2">
    <location>
        <begin position="97"/>
        <end position="246"/>
    </location>
</feature>
<evidence type="ECO:0000259" key="2">
    <source>
        <dbReference type="PROSITE" id="PS50837"/>
    </source>
</evidence>
<evidence type="ECO:0000313" key="3">
    <source>
        <dbReference type="EMBL" id="KIK04205.1"/>
    </source>
</evidence>
<dbReference type="Proteomes" id="UP000054477">
    <property type="component" value="Unassembled WGS sequence"/>
</dbReference>
<dbReference type="PANTHER" id="PTHR10039">
    <property type="entry name" value="AMELOGENIN"/>
    <property type="match status" value="1"/>
</dbReference>
<evidence type="ECO:0000256" key="1">
    <source>
        <dbReference type="ARBA" id="ARBA00022737"/>
    </source>
</evidence>
<dbReference type="HOGENOM" id="CLU_000288_6_10_1"/>
<sequence>MAFTTPIVSQPQIGLLNNSHLHNINGGTFNNVAGDSPIYNSFVNSSTNQLAHLYSFIAASAMHDSNERFPQPKCHPCTRERILQRILNWVESDSCERILWLTGSAGTGKSAIAQTVSERCKRKGHLAATFFFFRTSPERNTSERLVATLAYQIALSVPWAKEFIANAVEDDLSVFSKDINSQLFQLIIHPLTLAAQGWDSTPQSLVIIDGLDECIDERQQTDILSAICNAFMTHELPLRFLICSRPEHNIRMRFEQSDLQSATARLVVDMDDTVTQDITTFLEAEFSRIHREHCIQETSWPPEGVIRSLAERASGQFIYASTVINFIDDRHFQPQQRLDMVLGTLPHGMCSPFAEIDLLYTQILDAVPASTFEKTFLCLGAIIEQNHLQLGIPINELAFLDELLQLNSGGVEHLLMELHSVLNVEPRVSIHHKSFSDFLKCKTRSGRYYIDKDIVRAEVLGLLWASIPRWLNQFRDVRSGILIPTLKPHPPLDLMTKYWRSFLPESRHARATLQELANIADFVEKKSSDLPLNKILPSLVGEEFFNFYPTIISWLSKEKLHEQNPILWKQYISLHDKNVLLFLKQVEFLDPIHSIHFLAFKTPWRNALDFFCVGMPRHIEVFLDFFSDASRSGKYHLTPQHHADIVVWMIQYYYPLPKDIFVRRFQSGTGKANIQTSPLVGFQHTESVTNQTMYIPIDIHLSRASLCAEQLVETIRSYNPDTFPLMAHSESSDIQRYRVMELHENYRDKVRKGIARYLLDNSQMYEQYLALKREEDRKIRSSLTHKLGTVPGWLHVVYYLLILAVYFKPQWIFFSSPDPHSWQCSSPD</sequence>
<gene>
    <name evidence="3" type="ORF">K443DRAFT_676171</name>
</gene>
<dbReference type="InterPro" id="IPR027417">
    <property type="entry name" value="P-loop_NTPase"/>
</dbReference>
<reference evidence="3 4" key="1">
    <citation type="submission" date="2014-04" db="EMBL/GenBank/DDBJ databases">
        <authorList>
            <consortium name="DOE Joint Genome Institute"/>
            <person name="Kuo A."/>
            <person name="Kohler A."/>
            <person name="Nagy L.G."/>
            <person name="Floudas D."/>
            <person name="Copeland A."/>
            <person name="Barry K.W."/>
            <person name="Cichocki N."/>
            <person name="Veneault-Fourrey C."/>
            <person name="LaButti K."/>
            <person name="Lindquist E.A."/>
            <person name="Lipzen A."/>
            <person name="Lundell T."/>
            <person name="Morin E."/>
            <person name="Murat C."/>
            <person name="Sun H."/>
            <person name="Tunlid A."/>
            <person name="Henrissat B."/>
            <person name="Grigoriev I.V."/>
            <person name="Hibbett D.S."/>
            <person name="Martin F."/>
            <person name="Nordberg H.P."/>
            <person name="Cantor M.N."/>
            <person name="Hua S.X."/>
        </authorList>
    </citation>
    <scope>NUCLEOTIDE SEQUENCE [LARGE SCALE GENOMIC DNA]</scope>
    <source>
        <strain evidence="3 4">LaAM-08-1</strain>
    </source>
</reference>
<organism evidence="3 4">
    <name type="scientific">Laccaria amethystina LaAM-08-1</name>
    <dbReference type="NCBI Taxonomy" id="1095629"/>
    <lineage>
        <taxon>Eukaryota</taxon>
        <taxon>Fungi</taxon>
        <taxon>Dikarya</taxon>
        <taxon>Basidiomycota</taxon>
        <taxon>Agaricomycotina</taxon>
        <taxon>Agaricomycetes</taxon>
        <taxon>Agaricomycetidae</taxon>
        <taxon>Agaricales</taxon>
        <taxon>Agaricineae</taxon>
        <taxon>Hydnangiaceae</taxon>
        <taxon>Laccaria</taxon>
    </lineage>
</organism>
<dbReference type="EMBL" id="KN838572">
    <property type="protein sequence ID" value="KIK04205.1"/>
    <property type="molecule type" value="Genomic_DNA"/>
</dbReference>
<reference evidence="4" key="2">
    <citation type="submission" date="2015-01" db="EMBL/GenBank/DDBJ databases">
        <title>Evolutionary Origins and Diversification of the Mycorrhizal Mutualists.</title>
        <authorList>
            <consortium name="DOE Joint Genome Institute"/>
            <consortium name="Mycorrhizal Genomics Consortium"/>
            <person name="Kohler A."/>
            <person name="Kuo A."/>
            <person name="Nagy L.G."/>
            <person name="Floudas D."/>
            <person name="Copeland A."/>
            <person name="Barry K.W."/>
            <person name="Cichocki N."/>
            <person name="Veneault-Fourrey C."/>
            <person name="LaButti K."/>
            <person name="Lindquist E.A."/>
            <person name="Lipzen A."/>
            <person name="Lundell T."/>
            <person name="Morin E."/>
            <person name="Murat C."/>
            <person name="Riley R."/>
            <person name="Ohm R."/>
            <person name="Sun H."/>
            <person name="Tunlid A."/>
            <person name="Henrissat B."/>
            <person name="Grigoriev I.V."/>
            <person name="Hibbett D.S."/>
            <person name="Martin F."/>
        </authorList>
    </citation>
    <scope>NUCLEOTIDE SEQUENCE [LARGE SCALE GENOMIC DNA]</scope>
    <source>
        <strain evidence="4">LaAM-08-1</strain>
    </source>
</reference>
<name>A0A0C9WWX1_9AGAR</name>
<evidence type="ECO:0000313" key="4">
    <source>
        <dbReference type="Proteomes" id="UP000054477"/>
    </source>
</evidence>
<accession>A0A0C9WWX1</accession>
<keyword evidence="4" id="KW-1185">Reference proteome</keyword>
<dbReference type="OrthoDB" id="4760524at2759"/>
<dbReference type="Gene3D" id="3.40.50.300">
    <property type="entry name" value="P-loop containing nucleotide triphosphate hydrolases"/>
    <property type="match status" value="1"/>
</dbReference>
<dbReference type="InterPro" id="IPR056884">
    <property type="entry name" value="NPHP3-like_N"/>
</dbReference>
<keyword evidence="1" id="KW-0677">Repeat</keyword>
<dbReference type="PROSITE" id="PS50837">
    <property type="entry name" value="NACHT"/>
    <property type="match status" value="1"/>
</dbReference>
<dbReference type="Pfam" id="PF24883">
    <property type="entry name" value="NPHP3_N"/>
    <property type="match status" value="1"/>
</dbReference>
<protein>
    <recommendedName>
        <fullName evidence="2">NACHT domain-containing protein</fullName>
    </recommendedName>
</protein>
<dbReference type="InterPro" id="IPR007111">
    <property type="entry name" value="NACHT_NTPase"/>
</dbReference>
<dbReference type="AlphaFoldDB" id="A0A0C9WWX1"/>
<dbReference type="SUPFAM" id="SSF52540">
    <property type="entry name" value="P-loop containing nucleoside triphosphate hydrolases"/>
    <property type="match status" value="1"/>
</dbReference>
<proteinExistence type="predicted"/>